<dbReference type="AlphaFoldDB" id="A0A0B5Q8R1"/>
<dbReference type="SUPFAM" id="SSF46609">
    <property type="entry name" value="Fe,Mn superoxide dismutase (SOD), N-terminal domain"/>
    <property type="match status" value="1"/>
</dbReference>
<evidence type="ECO:0000256" key="5">
    <source>
        <dbReference type="PIRSR" id="PIRSR000349-1"/>
    </source>
</evidence>
<evidence type="ECO:0000313" key="11">
    <source>
        <dbReference type="Proteomes" id="UP000031866"/>
    </source>
</evidence>
<dbReference type="OrthoDB" id="9803125at2"/>
<dbReference type="STRING" id="1520.LF65_02016"/>
<keyword evidence="3 5" id="KW-0479">Metal-binding</keyword>
<keyword evidence="4 6" id="KW-0560">Oxidoreductase</keyword>
<evidence type="ECO:0000256" key="3">
    <source>
        <dbReference type="ARBA" id="ARBA00022723"/>
    </source>
</evidence>
<protein>
    <recommendedName>
        <fullName evidence="2 6">Superoxide dismutase</fullName>
        <ecNumber evidence="2 6">1.15.1.1</ecNumber>
    </recommendedName>
</protein>
<organism evidence="9 11">
    <name type="scientific">Clostridium beijerinckii</name>
    <name type="common">Clostridium MP</name>
    <dbReference type="NCBI Taxonomy" id="1520"/>
    <lineage>
        <taxon>Bacteria</taxon>
        <taxon>Bacillati</taxon>
        <taxon>Bacillota</taxon>
        <taxon>Clostridia</taxon>
        <taxon>Eubacteriales</taxon>
        <taxon>Clostridiaceae</taxon>
        <taxon>Clostridium</taxon>
    </lineage>
</organism>
<dbReference type="Pfam" id="PF00081">
    <property type="entry name" value="Sod_Fe_N"/>
    <property type="match status" value="1"/>
</dbReference>
<dbReference type="EC" id="1.15.1.1" evidence="2 6"/>
<dbReference type="PIRSF" id="PIRSF000349">
    <property type="entry name" value="SODismutase"/>
    <property type="match status" value="1"/>
</dbReference>
<sequence>MRYEKIELTYSYNSLEPYIDEETVKIHYTKHLQGYVDKLNNVLKGYEKFTEGKTLEQILSNPNKIPKKIYRDVINQGGGVLNHNLYFSILFPYPKKEPEGKLLNEIVSTFGSLEMLKKLVSETAINKFGSGYGWLVKDKRGKLKVANSSNQDTPLSFGFTPILTIDVWEHSYYLKYKNLRGDYVKNIWNLIDWARVEELYKNDNLV</sequence>
<dbReference type="GO" id="GO:0004784">
    <property type="term" value="F:superoxide dismutase activity"/>
    <property type="evidence" value="ECO:0007669"/>
    <property type="project" value="UniProtKB-EC"/>
</dbReference>
<reference evidence="10" key="3">
    <citation type="submission" date="2020-06" db="EMBL/GenBank/DDBJ databases">
        <title>Genomic insights into acetone-butanol-ethanol (ABE) fermentation by sequencing solventogenic clostridia strains.</title>
        <authorList>
            <person name="Brown S."/>
        </authorList>
    </citation>
    <scope>NUCLEOTIDE SEQUENCE</scope>
    <source>
        <strain evidence="10">DJ123</strain>
    </source>
</reference>
<dbReference type="InterPro" id="IPR019832">
    <property type="entry name" value="Mn/Fe_SOD_C"/>
</dbReference>
<evidence type="ECO:0000259" key="7">
    <source>
        <dbReference type="Pfam" id="PF00081"/>
    </source>
</evidence>
<name>A0A0B5Q8R1_CLOBE</name>
<dbReference type="Proteomes" id="UP000822184">
    <property type="component" value="Unassembled WGS sequence"/>
</dbReference>
<comment type="catalytic activity">
    <reaction evidence="6">
        <text>2 superoxide + 2 H(+) = H2O2 + O2</text>
        <dbReference type="Rhea" id="RHEA:20696"/>
        <dbReference type="ChEBI" id="CHEBI:15378"/>
        <dbReference type="ChEBI" id="CHEBI:15379"/>
        <dbReference type="ChEBI" id="CHEBI:16240"/>
        <dbReference type="ChEBI" id="CHEBI:18421"/>
        <dbReference type="EC" id="1.15.1.1"/>
    </reaction>
</comment>
<feature type="binding site" evidence="5">
    <location>
        <position position="27"/>
    </location>
    <ligand>
        <name>Mn(2+)</name>
        <dbReference type="ChEBI" id="CHEBI:29035"/>
    </ligand>
</feature>
<dbReference type="Pfam" id="PF02777">
    <property type="entry name" value="Sod_Fe_C"/>
    <property type="match status" value="1"/>
</dbReference>
<accession>A0A0B5Q8R1</accession>
<dbReference type="SUPFAM" id="SSF54719">
    <property type="entry name" value="Fe,Mn superoxide dismutase (SOD), C-terminal domain"/>
    <property type="match status" value="1"/>
</dbReference>
<feature type="domain" description="Manganese/iron superoxide dismutase N-terminal" evidence="7">
    <location>
        <begin position="3"/>
        <end position="90"/>
    </location>
</feature>
<dbReference type="InterPro" id="IPR036314">
    <property type="entry name" value="SOD_C_sf"/>
</dbReference>
<dbReference type="InterPro" id="IPR019831">
    <property type="entry name" value="Mn/Fe_SOD_N"/>
</dbReference>
<dbReference type="InterPro" id="IPR019833">
    <property type="entry name" value="Mn/Fe_SOD_BS"/>
</dbReference>
<dbReference type="PROSITE" id="PS00088">
    <property type="entry name" value="SOD_MN"/>
    <property type="match status" value="1"/>
</dbReference>
<dbReference type="InterPro" id="IPR036324">
    <property type="entry name" value="Mn/Fe_SOD_N_sf"/>
</dbReference>
<reference evidence="11" key="1">
    <citation type="submission" date="2014-12" db="EMBL/GenBank/DDBJ databases">
        <title>Genome sequence of Clostridium beijerinckii strain 59B.</title>
        <authorList>
            <person name="Little G.T."/>
            <person name="Minton N.P."/>
        </authorList>
    </citation>
    <scope>NUCLEOTIDE SEQUENCE [LARGE SCALE GENOMIC DNA]</scope>
    <source>
        <strain evidence="11">59B</strain>
    </source>
</reference>
<evidence type="ECO:0000256" key="1">
    <source>
        <dbReference type="ARBA" id="ARBA00008714"/>
    </source>
</evidence>
<dbReference type="RefSeq" id="WP_017209643.1">
    <property type="nucleotide sequence ID" value="NZ_CP010086.2"/>
</dbReference>
<evidence type="ECO:0000256" key="4">
    <source>
        <dbReference type="ARBA" id="ARBA00023002"/>
    </source>
</evidence>
<evidence type="ECO:0000256" key="6">
    <source>
        <dbReference type="RuleBase" id="RU000414"/>
    </source>
</evidence>
<feature type="binding site" evidence="5">
    <location>
        <position position="166"/>
    </location>
    <ligand>
        <name>Mn(2+)</name>
        <dbReference type="ChEBI" id="CHEBI:29035"/>
    </ligand>
</feature>
<dbReference type="KEGG" id="cbei:LF65_02016"/>
<comment type="similarity">
    <text evidence="1 6">Belongs to the iron/manganese superoxide dismutase family.</text>
</comment>
<dbReference type="PANTHER" id="PTHR43595">
    <property type="entry name" value="37S RIBOSOMAL PROTEIN S26, MITOCHONDRIAL"/>
    <property type="match status" value="1"/>
</dbReference>
<dbReference type="InterPro" id="IPR001189">
    <property type="entry name" value="Mn/Fe_SOD"/>
</dbReference>
<dbReference type="Gene3D" id="1.10.287.990">
    <property type="entry name" value="Fe,Mn superoxide dismutase (SOD) domain"/>
    <property type="match status" value="1"/>
</dbReference>
<evidence type="ECO:0000256" key="2">
    <source>
        <dbReference type="ARBA" id="ARBA00012682"/>
    </source>
</evidence>
<dbReference type="PRINTS" id="PR01703">
    <property type="entry name" value="MNSODISMTASE"/>
</dbReference>
<evidence type="ECO:0000313" key="9">
    <source>
        <dbReference type="EMBL" id="AJG98614.1"/>
    </source>
</evidence>
<evidence type="ECO:0000313" key="10">
    <source>
        <dbReference type="EMBL" id="NSB15607.1"/>
    </source>
</evidence>
<proteinExistence type="inferred from homology"/>
<feature type="binding site" evidence="5">
    <location>
        <position position="170"/>
    </location>
    <ligand>
        <name>Mn(2+)</name>
        <dbReference type="ChEBI" id="CHEBI:29035"/>
    </ligand>
</feature>
<dbReference type="GO" id="GO:0005737">
    <property type="term" value="C:cytoplasm"/>
    <property type="evidence" value="ECO:0007669"/>
    <property type="project" value="TreeGrafter"/>
</dbReference>
<dbReference type="Gene3D" id="3.55.40.20">
    <property type="entry name" value="Iron/manganese superoxide dismutase, C-terminal domain"/>
    <property type="match status" value="1"/>
</dbReference>
<evidence type="ECO:0000259" key="8">
    <source>
        <dbReference type="Pfam" id="PF02777"/>
    </source>
</evidence>
<comment type="function">
    <text evidence="6">Destroys radicals which are normally produced within the cells and which are toxic to biological systems.</text>
</comment>
<gene>
    <name evidence="10" type="ORF">BCD95_003866</name>
    <name evidence="9" type="ORF">LF65_02016</name>
</gene>
<feature type="domain" description="Manganese/iron superoxide dismutase C-terminal" evidence="8">
    <location>
        <begin position="98"/>
        <end position="198"/>
    </location>
</feature>
<dbReference type="Proteomes" id="UP000031866">
    <property type="component" value="Chromosome"/>
</dbReference>
<dbReference type="EMBL" id="JABTDW010000001">
    <property type="protein sequence ID" value="NSB15607.1"/>
    <property type="molecule type" value="Genomic_DNA"/>
</dbReference>
<dbReference type="EMBL" id="CP010086">
    <property type="protein sequence ID" value="AJG98614.1"/>
    <property type="molecule type" value="Genomic_DNA"/>
</dbReference>
<dbReference type="PANTHER" id="PTHR43595:SF2">
    <property type="entry name" value="SMALL RIBOSOMAL SUBUNIT PROTEIN MS42"/>
    <property type="match status" value="1"/>
</dbReference>
<reference evidence="9" key="2">
    <citation type="submission" date="2016-02" db="EMBL/GenBank/DDBJ databases">
        <title>Genome sequence of Clostridium beijerinckii strain 59B.</title>
        <authorList>
            <person name="Little G.T."/>
            <person name="Minton N.P."/>
        </authorList>
    </citation>
    <scope>NUCLEOTIDE SEQUENCE</scope>
    <source>
        <strain evidence="9">NCIMB 14988</strain>
    </source>
</reference>
<dbReference type="GO" id="GO:0046872">
    <property type="term" value="F:metal ion binding"/>
    <property type="evidence" value="ECO:0007669"/>
    <property type="project" value="UniProtKB-KW"/>
</dbReference>
<feature type="binding site" evidence="5">
    <location>
        <position position="83"/>
    </location>
    <ligand>
        <name>Mn(2+)</name>
        <dbReference type="ChEBI" id="CHEBI:29035"/>
    </ligand>
</feature>